<accession>A7ST30</accession>
<dbReference type="OMA" id="MSEIVDC"/>
<proteinExistence type="predicted"/>
<dbReference type="Proteomes" id="UP000001593">
    <property type="component" value="Unassembled WGS sequence"/>
</dbReference>
<evidence type="ECO:0000256" key="2">
    <source>
        <dbReference type="SAM" id="MobiDB-lite"/>
    </source>
</evidence>
<feature type="transmembrane region" description="Helical" evidence="3">
    <location>
        <begin position="282"/>
        <end position="307"/>
    </location>
</feature>
<dbReference type="PhylomeDB" id="A7ST30"/>
<feature type="transmembrane region" description="Helical" evidence="3">
    <location>
        <begin position="135"/>
        <end position="156"/>
    </location>
</feature>
<feature type="region of interest" description="Disordered" evidence="2">
    <location>
        <begin position="1340"/>
        <end position="1380"/>
    </location>
</feature>
<dbReference type="OrthoDB" id="6021832at2759"/>
<feature type="transmembrane region" description="Helical" evidence="3">
    <location>
        <begin position="898"/>
        <end position="921"/>
    </location>
</feature>
<feature type="coiled-coil region" evidence="1">
    <location>
        <begin position="1229"/>
        <end position="1256"/>
    </location>
</feature>
<dbReference type="eggNOG" id="ENOG502SCUB">
    <property type="taxonomic scope" value="Eukaryota"/>
</dbReference>
<evidence type="ECO:0000256" key="1">
    <source>
        <dbReference type="SAM" id="Coils"/>
    </source>
</evidence>
<feature type="transmembrane region" description="Helical" evidence="3">
    <location>
        <begin position="70"/>
        <end position="103"/>
    </location>
</feature>
<feature type="transmembrane region" description="Helical" evidence="3">
    <location>
        <begin position="1130"/>
        <end position="1148"/>
    </location>
</feature>
<protein>
    <submittedName>
        <fullName evidence="4">Uncharacterized protein</fullName>
    </submittedName>
</protein>
<feature type="transmembrane region" description="Helical" evidence="3">
    <location>
        <begin position="950"/>
        <end position="970"/>
    </location>
</feature>
<feature type="transmembrane region" description="Helical" evidence="3">
    <location>
        <begin position="820"/>
        <end position="842"/>
    </location>
</feature>
<feature type="transmembrane region" description="Helical" evidence="3">
    <location>
        <begin position="1068"/>
        <end position="1086"/>
    </location>
</feature>
<feature type="transmembrane region" description="Helical" evidence="3">
    <location>
        <begin position="421"/>
        <end position="442"/>
    </location>
</feature>
<organism evidence="4 5">
    <name type="scientific">Nematostella vectensis</name>
    <name type="common">Starlet sea anemone</name>
    <dbReference type="NCBI Taxonomy" id="45351"/>
    <lineage>
        <taxon>Eukaryota</taxon>
        <taxon>Metazoa</taxon>
        <taxon>Cnidaria</taxon>
        <taxon>Anthozoa</taxon>
        <taxon>Hexacorallia</taxon>
        <taxon>Actiniaria</taxon>
        <taxon>Edwardsiidae</taxon>
        <taxon>Nematostella</taxon>
    </lineage>
</organism>
<feature type="transmembrane region" description="Helical" evidence="3">
    <location>
        <begin position="1192"/>
        <end position="1218"/>
    </location>
</feature>
<feature type="transmembrane region" description="Helical" evidence="3">
    <location>
        <begin position="990"/>
        <end position="1012"/>
    </location>
</feature>
<feature type="transmembrane region" description="Helical" evidence="3">
    <location>
        <begin position="678"/>
        <end position="702"/>
    </location>
</feature>
<feature type="transmembrane region" description="Helical" evidence="3">
    <location>
        <begin position="234"/>
        <end position="254"/>
    </location>
</feature>
<keyword evidence="1" id="KW-0175">Coiled coil</keyword>
<dbReference type="HOGENOM" id="CLU_241453_0_0_1"/>
<feature type="transmembrane region" description="Helical" evidence="3">
    <location>
        <begin position="854"/>
        <end position="877"/>
    </location>
</feature>
<feature type="transmembrane region" description="Helical" evidence="3">
    <location>
        <begin position="194"/>
        <end position="213"/>
    </location>
</feature>
<feature type="transmembrane region" description="Helical" evidence="3">
    <location>
        <begin position="1160"/>
        <end position="1186"/>
    </location>
</feature>
<keyword evidence="3" id="KW-0472">Membrane</keyword>
<keyword evidence="5" id="KW-1185">Reference proteome</keyword>
<gene>
    <name evidence="4" type="ORF">NEMVEDRAFT_v1g217061</name>
</gene>
<keyword evidence="3" id="KW-1133">Transmembrane helix</keyword>
<feature type="transmembrane region" description="Helical" evidence="3">
    <location>
        <begin position="1107"/>
        <end position="1124"/>
    </location>
</feature>
<reference evidence="4 5" key="1">
    <citation type="journal article" date="2007" name="Science">
        <title>Sea anemone genome reveals ancestral eumetazoan gene repertoire and genomic organization.</title>
        <authorList>
            <person name="Putnam N.H."/>
            <person name="Srivastava M."/>
            <person name="Hellsten U."/>
            <person name="Dirks B."/>
            <person name="Chapman J."/>
            <person name="Salamov A."/>
            <person name="Terry A."/>
            <person name="Shapiro H."/>
            <person name="Lindquist E."/>
            <person name="Kapitonov V.V."/>
            <person name="Jurka J."/>
            <person name="Genikhovich G."/>
            <person name="Grigoriev I.V."/>
            <person name="Lucas S.M."/>
            <person name="Steele R.E."/>
            <person name="Finnerty J.R."/>
            <person name="Technau U."/>
            <person name="Martindale M.Q."/>
            <person name="Rokhsar D.S."/>
        </authorList>
    </citation>
    <scope>NUCLEOTIDE SEQUENCE [LARGE SCALE GENOMIC DNA]</scope>
    <source>
        <strain evidence="5">CH2 X CH6</strain>
    </source>
</reference>
<evidence type="ECO:0000313" key="4">
    <source>
        <dbReference type="EMBL" id="EDO33128.1"/>
    </source>
</evidence>
<feature type="transmembrane region" description="Helical" evidence="3">
    <location>
        <begin position="723"/>
        <end position="744"/>
    </location>
</feature>
<feature type="transmembrane region" description="Helical" evidence="3">
    <location>
        <begin position="338"/>
        <end position="362"/>
    </location>
</feature>
<sequence>MSEIIDCMVWVVQKTCWSMWKFTEFLGLRILDLFGLIFNTLACLTVIRLPCMVRQFAEMDSMWEWRSIGFLQFFIFLIDIPVIIMGLISIAITFGVILIPFFIKLNEEDVKCDYCTKKGNLYFGGFKLRGIVISYFFRLMCDIFCLPLGLICFFSWRHKTFVREIKESKDWESMAWRKVSIIQFLNLLLDIPCLLIWLVVMVTWRAPLAIVRVKNYDSGDKKWDIIRLEAFRQFAFLFADVFFIVLFLITMVTWRGPLMLHALCHAEDDEGDIDEWTYKTIVAYQAGLIIVDIPCIICAFIVFVTLWRVPSFVRHCKKNEWKLRKNCLRQFALLARDVGLLLLNIICLVLTIVCLLTLWRAYPLLRDLRKYFKQRSHVKLEDSTGNVETGEGPNARQARKAMKSKKARFTWKIRFAAFKHFMFLFIDIPAIAASFIILATVVRLPKLLSKLIQAGNFYMEFSMIVFTQLGKLVVDLVFLLLFIVLMILRPIQSWVHLLEDEDHRRCRELRFYMQWVPDILNKRHQMYREVEEVFSSCLKEKKLVRDVRTRLSLVNAEFLKDLQWVRDKVKKHELDEEYGHLIHVVQFYEGKRAYKMSRLYECELNYLRRPNIAAHNQNLAKFKNEMLRLESQIGSAIRAVEEFQVPKVPLWVEECGLRTRTRRETQRVLVKCLPSGRFLNTILIILNLILIYRGPALIVDLYRRWYDRRKIVFDSLREYLKDFLTVLIIILVIFSLYRAPFLLVEIGNDVVMKRSWKAVRKTVRRYPPQLGQDLVEFFLMLFSWETVRFTFTAILFGILMPAHLFLTVMKFLFGKGCCAIWWTIVSYVAFLGFPFLLSYNLAQMMVTSGQGSSVPIAIGVFFAFLMLFLVLAAVLTFRNREESFSVRPKGYDYVRFNWSNAHVIIFEIVEFLQLLSLVFIVTDTPMYGSGILREASRYLLLDFATLEVKFWLATVLFVCWFFVCGLPVILEQVVGSFDEGTFAKQVSWSLLVSLLSNTLFVTVIESFLSFVACSYNVACPRNNSNHTINTSLLLHNAPVNASTPHCASAILIDDPRIECWAGDHRGTAVFGLLALVWYATTSIIFGSRYGDSDHPSQDLKFSPIYNVFINFAKAVMVGVTILAVTRPYLVFGLLIFLNVCALLFTLAFNRAVGFSLSNSFVLVLWRSVTFVCSAIAAVSAIIAFMINDHESYIPLGIFLGGTLLVLVVAIVVSVLRVVRRVFTPVEQQRKEFRAQLQSLEARLSQENQMVNSWSKRTKQWKRLVKNVYEAQKNDEQLADRHAMFEFPEEILPPPDQDAYDFQPPPLPVENHGPLTEGIPDEAELPPPPNYQDLFPHIMGPYGPVEPPSYSELGPPPAYSPSDIPSSEPQYEHKSHSSEGVASDLGLGLETVPLYEGSDAYQGAPYDSVLFLESHLDAPSRPSREADPVLGMECNGKNLLLALEQNIHYSAFSYAFIAQLPVWRSTVACANWTRLLECLRTLKAGLTGNFNSPTSIDVSCADISVLIHRLAPDPDREQPPVFVPESRDPEVIRAQSDAERSRLLEDVSCMEQFGEKWAAVLDKVLPTKPVFRKCYWDDSEGRAFEIHLRRAIKGTIVNVGPRGVKLAKGASLQIPKVVKGQFVTPDTVTFSKGCEPKGSKGPVAVLVKELGILETEAKTYITTQGKRLAYDKALDCLHEVDWR</sequence>
<dbReference type="KEGG" id="nve:5504324"/>
<dbReference type="EMBL" id="DS469788">
    <property type="protein sequence ID" value="EDO33128.1"/>
    <property type="molecule type" value="Genomic_DNA"/>
</dbReference>
<feature type="coiled-coil region" evidence="1">
    <location>
        <begin position="612"/>
        <end position="639"/>
    </location>
</feature>
<name>A7ST30_NEMVE</name>
<feature type="transmembrane region" description="Helical" evidence="3">
    <location>
        <begin position="789"/>
        <end position="813"/>
    </location>
</feature>
<evidence type="ECO:0000313" key="5">
    <source>
        <dbReference type="Proteomes" id="UP000001593"/>
    </source>
</evidence>
<keyword evidence="3" id="KW-0812">Transmembrane</keyword>
<dbReference type="InParanoid" id="A7ST30"/>
<evidence type="ECO:0000256" key="3">
    <source>
        <dbReference type="SAM" id="Phobius"/>
    </source>
</evidence>
<feature type="transmembrane region" description="Helical" evidence="3">
    <location>
        <begin position="463"/>
        <end position="488"/>
    </location>
</feature>
<feature type="transmembrane region" description="Helical" evidence="3">
    <location>
        <begin position="30"/>
        <end position="50"/>
    </location>
</feature>
<dbReference type="STRING" id="45351.A7ST30"/>